<dbReference type="PANTHER" id="PTHR45080">
    <property type="entry name" value="CONTACTIN 5"/>
    <property type="match status" value="1"/>
</dbReference>
<dbReference type="InterPro" id="IPR026823">
    <property type="entry name" value="cEGF"/>
</dbReference>
<evidence type="ECO:0000256" key="4">
    <source>
        <dbReference type="ARBA" id="ARBA00022729"/>
    </source>
</evidence>
<feature type="non-terminal residue" evidence="12">
    <location>
        <position position="1"/>
    </location>
</feature>
<feature type="domain" description="Ig-like" evidence="11">
    <location>
        <begin position="1068"/>
        <end position="1160"/>
    </location>
</feature>
<dbReference type="Proteomes" id="UP001177023">
    <property type="component" value="Unassembled WGS sequence"/>
</dbReference>
<dbReference type="SMART" id="SM00408">
    <property type="entry name" value="IGc2"/>
    <property type="match status" value="19"/>
</dbReference>
<dbReference type="SMART" id="SM00181">
    <property type="entry name" value="EGF"/>
    <property type="match status" value="5"/>
</dbReference>
<feature type="domain" description="Ig-like" evidence="11">
    <location>
        <begin position="239"/>
        <end position="321"/>
    </location>
</feature>
<feature type="domain" description="Ig-like" evidence="11">
    <location>
        <begin position="1254"/>
        <end position="1343"/>
    </location>
</feature>
<dbReference type="Pfam" id="PF07645">
    <property type="entry name" value="EGF_CA"/>
    <property type="match status" value="3"/>
</dbReference>
<keyword evidence="8" id="KW-0393">Immunoglobulin domain</keyword>
<dbReference type="GO" id="GO:0030424">
    <property type="term" value="C:axon"/>
    <property type="evidence" value="ECO:0007669"/>
    <property type="project" value="TreeGrafter"/>
</dbReference>
<evidence type="ECO:0000256" key="1">
    <source>
        <dbReference type="ARBA" id="ARBA00004613"/>
    </source>
</evidence>
<feature type="domain" description="Ig-like" evidence="11">
    <location>
        <begin position="326"/>
        <end position="405"/>
    </location>
</feature>
<dbReference type="PROSITE" id="PS00010">
    <property type="entry name" value="ASX_HYDROXYL"/>
    <property type="match status" value="2"/>
</dbReference>
<feature type="domain" description="Ig-like" evidence="11">
    <location>
        <begin position="1686"/>
        <end position="1764"/>
    </location>
</feature>
<keyword evidence="2" id="KW-0964">Secreted</keyword>
<proteinExistence type="predicted"/>
<evidence type="ECO:0000256" key="3">
    <source>
        <dbReference type="ARBA" id="ARBA00022536"/>
    </source>
</evidence>
<dbReference type="Gene3D" id="2.10.25.10">
    <property type="entry name" value="Laminin"/>
    <property type="match status" value="4"/>
</dbReference>
<dbReference type="InterPro" id="IPR049883">
    <property type="entry name" value="NOTCH1_EGF-like"/>
</dbReference>
<evidence type="ECO:0000256" key="2">
    <source>
        <dbReference type="ARBA" id="ARBA00022525"/>
    </source>
</evidence>
<dbReference type="InterPro" id="IPR000152">
    <property type="entry name" value="EGF-type_Asp/Asn_hydroxyl_site"/>
</dbReference>
<feature type="domain" description="Ig-like" evidence="11">
    <location>
        <begin position="1436"/>
        <end position="1525"/>
    </location>
</feature>
<evidence type="ECO:0000259" key="11">
    <source>
        <dbReference type="PROSITE" id="PS50835"/>
    </source>
</evidence>
<feature type="domain" description="Ig-like" evidence="11">
    <location>
        <begin position="1528"/>
        <end position="1613"/>
    </location>
</feature>
<feature type="domain" description="Ig-like" evidence="11">
    <location>
        <begin position="503"/>
        <end position="577"/>
    </location>
</feature>
<evidence type="ECO:0000256" key="9">
    <source>
        <dbReference type="PROSITE-ProRule" id="PRU00076"/>
    </source>
</evidence>
<dbReference type="SUPFAM" id="SSF48726">
    <property type="entry name" value="Immunoglobulin"/>
    <property type="match status" value="20"/>
</dbReference>
<feature type="domain" description="Ig-like" evidence="11">
    <location>
        <begin position="977"/>
        <end position="1064"/>
    </location>
</feature>
<keyword evidence="5" id="KW-0677">Repeat</keyword>
<dbReference type="Pfam" id="PF12662">
    <property type="entry name" value="cEGF"/>
    <property type="match status" value="1"/>
</dbReference>
<dbReference type="PROSITE" id="PS50026">
    <property type="entry name" value="EGF_3"/>
    <property type="match status" value="1"/>
</dbReference>
<feature type="domain" description="Ig-like" evidence="11">
    <location>
        <begin position="410"/>
        <end position="498"/>
    </location>
</feature>
<dbReference type="SUPFAM" id="SSF57184">
    <property type="entry name" value="Growth factor receptor domain"/>
    <property type="match status" value="2"/>
</dbReference>
<evidence type="ECO:0000259" key="10">
    <source>
        <dbReference type="PROSITE" id="PS50026"/>
    </source>
</evidence>
<dbReference type="InterPro" id="IPR013098">
    <property type="entry name" value="Ig_I-set"/>
</dbReference>
<feature type="domain" description="Ig-like" evidence="11">
    <location>
        <begin position="588"/>
        <end position="682"/>
    </location>
</feature>
<dbReference type="Pfam" id="PF07679">
    <property type="entry name" value="I-set"/>
    <property type="match status" value="15"/>
</dbReference>
<dbReference type="CDD" id="cd00054">
    <property type="entry name" value="EGF_CA"/>
    <property type="match status" value="5"/>
</dbReference>
<evidence type="ECO:0000313" key="12">
    <source>
        <dbReference type="EMBL" id="CAJ0583049.1"/>
    </source>
</evidence>
<evidence type="ECO:0000256" key="8">
    <source>
        <dbReference type="ARBA" id="ARBA00023319"/>
    </source>
</evidence>
<evidence type="ECO:0000256" key="7">
    <source>
        <dbReference type="ARBA" id="ARBA00023180"/>
    </source>
</evidence>
<organism evidence="12 13">
    <name type="scientific">Mesorhabditis spiculigera</name>
    <dbReference type="NCBI Taxonomy" id="96644"/>
    <lineage>
        <taxon>Eukaryota</taxon>
        <taxon>Metazoa</taxon>
        <taxon>Ecdysozoa</taxon>
        <taxon>Nematoda</taxon>
        <taxon>Chromadorea</taxon>
        <taxon>Rhabditida</taxon>
        <taxon>Rhabditina</taxon>
        <taxon>Rhabditomorpha</taxon>
        <taxon>Rhabditoidea</taxon>
        <taxon>Rhabditidae</taxon>
        <taxon>Mesorhabditinae</taxon>
        <taxon>Mesorhabditis</taxon>
    </lineage>
</organism>
<dbReference type="InterPro" id="IPR036179">
    <property type="entry name" value="Ig-like_dom_sf"/>
</dbReference>
<feature type="domain" description="Ig-like" evidence="11">
    <location>
        <begin position="883"/>
        <end position="972"/>
    </location>
</feature>
<dbReference type="FunFam" id="2.60.40.10:FF:000032">
    <property type="entry name" value="palladin isoform X1"/>
    <property type="match status" value="6"/>
</dbReference>
<dbReference type="InterPro" id="IPR018097">
    <property type="entry name" value="EGF_Ca-bd_CS"/>
</dbReference>
<name>A0AA36D8H1_9BILA</name>
<keyword evidence="7" id="KW-0325">Glycoprotein</keyword>
<dbReference type="GO" id="GO:0007156">
    <property type="term" value="P:homophilic cell adhesion via plasma membrane adhesion molecules"/>
    <property type="evidence" value="ECO:0007669"/>
    <property type="project" value="TreeGrafter"/>
</dbReference>
<keyword evidence="3 9" id="KW-0245">EGF-like domain</keyword>
<gene>
    <name evidence="12" type="ORF">MSPICULIGERA_LOCUS21167</name>
</gene>
<dbReference type="PROSITE" id="PS01187">
    <property type="entry name" value="EGF_CA"/>
    <property type="match status" value="1"/>
</dbReference>
<dbReference type="InterPro" id="IPR013106">
    <property type="entry name" value="Ig_V-set"/>
</dbReference>
<keyword evidence="4" id="KW-0732">Signal</keyword>
<dbReference type="CDD" id="cd00096">
    <property type="entry name" value="Ig"/>
    <property type="match status" value="2"/>
</dbReference>
<reference evidence="12" key="1">
    <citation type="submission" date="2023-06" db="EMBL/GenBank/DDBJ databases">
        <authorList>
            <person name="Delattre M."/>
        </authorList>
    </citation>
    <scope>NUCLEOTIDE SEQUENCE</scope>
    <source>
        <strain evidence="12">AF72</strain>
    </source>
</reference>
<dbReference type="Gene3D" id="2.60.40.10">
    <property type="entry name" value="Immunoglobulins"/>
    <property type="match status" value="20"/>
</dbReference>
<feature type="domain" description="Ig-like" evidence="11">
    <location>
        <begin position="1163"/>
        <end position="1249"/>
    </location>
</feature>
<dbReference type="PROSITE" id="PS00028">
    <property type="entry name" value="ZINC_FINGER_C2H2_1"/>
    <property type="match status" value="1"/>
</dbReference>
<dbReference type="EMBL" id="CATQJA010002665">
    <property type="protein sequence ID" value="CAJ0583049.1"/>
    <property type="molecule type" value="Genomic_DNA"/>
</dbReference>
<dbReference type="InterPro" id="IPR003598">
    <property type="entry name" value="Ig_sub2"/>
</dbReference>
<evidence type="ECO:0000256" key="5">
    <source>
        <dbReference type="ARBA" id="ARBA00022737"/>
    </source>
</evidence>
<dbReference type="GO" id="GO:0050808">
    <property type="term" value="P:synapse organization"/>
    <property type="evidence" value="ECO:0007669"/>
    <property type="project" value="TreeGrafter"/>
</dbReference>
<dbReference type="GO" id="GO:0005576">
    <property type="term" value="C:extracellular region"/>
    <property type="evidence" value="ECO:0007669"/>
    <property type="project" value="UniProtKB-SubCell"/>
</dbReference>
<dbReference type="InterPro" id="IPR009030">
    <property type="entry name" value="Growth_fac_rcpt_cys_sf"/>
</dbReference>
<dbReference type="InterPro" id="IPR013783">
    <property type="entry name" value="Ig-like_fold"/>
</dbReference>
<dbReference type="InterPro" id="IPR000742">
    <property type="entry name" value="EGF"/>
</dbReference>
<dbReference type="SMART" id="SM00179">
    <property type="entry name" value="EGF_CA"/>
    <property type="match status" value="5"/>
</dbReference>
<dbReference type="InterPro" id="IPR007110">
    <property type="entry name" value="Ig-like_dom"/>
</dbReference>
<dbReference type="PROSITE" id="PS50835">
    <property type="entry name" value="IG_LIKE"/>
    <property type="match status" value="19"/>
</dbReference>
<feature type="domain" description="Ig-like" evidence="11">
    <location>
        <begin position="147"/>
        <end position="234"/>
    </location>
</feature>
<dbReference type="GO" id="GO:0043025">
    <property type="term" value="C:neuronal cell body"/>
    <property type="evidence" value="ECO:0007669"/>
    <property type="project" value="TreeGrafter"/>
</dbReference>
<dbReference type="GO" id="GO:0008046">
    <property type="term" value="F:axon guidance receptor activity"/>
    <property type="evidence" value="ECO:0007669"/>
    <property type="project" value="TreeGrafter"/>
</dbReference>
<feature type="domain" description="Ig-like" evidence="11">
    <location>
        <begin position="1873"/>
        <end position="1960"/>
    </location>
</feature>
<protein>
    <recommendedName>
        <fullName evidence="14">Immunoglobulin I-set domain protein</fullName>
    </recommendedName>
</protein>
<dbReference type="GO" id="GO:0005509">
    <property type="term" value="F:calcium ion binding"/>
    <property type="evidence" value="ECO:0007669"/>
    <property type="project" value="InterPro"/>
</dbReference>
<dbReference type="FunFam" id="2.10.25.10:FF:000014">
    <property type="entry name" value="Latent-transforming growth factor beta-binding protein 3"/>
    <property type="match status" value="1"/>
</dbReference>
<evidence type="ECO:0000313" key="13">
    <source>
        <dbReference type="Proteomes" id="UP001177023"/>
    </source>
</evidence>
<feature type="domain" description="Ig-like" evidence="11">
    <location>
        <begin position="691"/>
        <end position="780"/>
    </location>
</feature>
<dbReference type="InterPro" id="IPR013087">
    <property type="entry name" value="Znf_C2H2_type"/>
</dbReference>
<feature type="domain" description="Ig-like" evidence="11">
    <location>
        <begin position="785"/>
        <end position="878"/>
    </location>
</feature>
<dbReference type="SMART" id="SM00409">
    <property type="entry name" value="IG"/>
    <property type="match status" value="20"/>
</dbReference>
<dbReference type="GO" id="GO:0005886">
    <property type="term" value="C:plasma membrane"/>
    <property type="evidence" value="ECO:0007669"/>
    <property type="project" value="TreeGrafter"/>
</dbReference>
<dbReference type="InterPro" id="IPR050958">
    <property type="entry name" value="Cell_Adh-Cytoskel_Orgn"/>
</dbReference>
<comment type="caution">
    <text evidence="12">The sequence shown here is derived from an EMBL/GenBank/DDBJ whole genome shotgun (WGS) entry which is preliminary data.</text>
</comment>
<dbReference type="InterPro" id="IPR001881">
    <property type="entry name" value="EGF-like_Ca-bd_dom"/>
</dbReference>
<dbReference type="PROSITE" id="PS01186">
    <property type="entry name" value="EGF_2"/>
    <property type="match status" value="1"/>
</dbReference>
<dbReference type="Pfam" id="PF13927">
    <property type="entry name" value="Ig_3"/>
    <property type="match status" value="5"/>
</dbReference>
<accession>A0AA36D8H1</accession>
<evidence type="ECO:0000256" key="6">
    <source>
        <dbReference type="ARBA" id="ARBA00023157"/>
    </source>
</evidence>
<sequence length="2532" mass="278107">MNVTAMDERFSLMNDKQQLHIEEATLEDAGRYSCIAENKQGRAEKDLRVEILKPPKMDIANQAKDVLEGQSTTLECPISENLEHTEIMWTKNGVPITTSQRLQLSITKDKLHIMGAEPSDTAQFACTAKNNAGEDQAFFGVTVATAPKILSPAFQKLDVITNQTVEVECEATGTPTPTIEWTRDGKPLTMLPNVKVEDGGRILKITGVLQSDAGRYSCKAENKAGQAEADTFLSVNSPPSVKMVSEDLKVIEGHGITIRCEVSGSPAPQIEWQKDGQPYNNGLIQSQLFIHIQDAKPEDAGRYTCIGSNRAGEQRANAQLQVLTPPKIENDERLLQVKEGTDLTIDCAASGNPTPKITWKRDGVLMKNQDSVKLVIPSANATVAGKYTCEARNEAGVARADFAVDVLVKPRFKKSDNLIRVIDGENARLECKAEGQPTPTIKWLRGGRPLDVEEMDNLILSPRGETMMIVKARRSDAGSYSCVAKNSAGEAENSYTVEVLTPPHINETIDQSPRVVQGKDLLLSCPVLGNPDPKVEWLKDGEKFKIEGRFKVIDGKHLQITKIQKGDERRYTCNATNDAGNLPTVFKPEVIAPPKLNITGQVEYEVLVGESVTITCPVSSDPLPEINWLNNRDGKATNALVLTKDMQMSPDGKQLVLRNAKIEDSGKFVCRASNEAGSSDVHILLRVLLAPTIDRSNIIGNPLAIINKSIVLECPYAGIPTPTMRWAKNGKLIESDDPHYSFLNKNQSIRVNNVNLSDQSRLTCIASSKAGKAEEDFFLEVLTPPTMDTTAPQKIYKREGDILTLNCPVKKHMDGTEPAEVSWIKDGRPMELLSMGNVEFSNHNRRMTVKSSTVNDAGAYTCVAMNRAGESTLDFTVEVLSPPAMDPSKAPERKITVHAGQPMSIYCPVVGHPFPTIKWTKDGKEVRDFDAYRLSDNNQTIEIIVSKAEDAGQWACTAENDAGVSHMETDLDVWGPPTVQVHSDDPIQPIGMSVTLYCNGSGNPDPRLIWSKNGSPILFDDLRARVSLRGNRVDIPKLEKSDVGTYTCTAENDVGMASDSISVDVLVPPVIQRDNVEMSPRLPTGQVLTLLCDATGKPEPEYTWYAKDVEIKASTDELVMDKDKKFIQLTNVTLADRGIYKCVAKNVAGEDTLLYNVDIVQPPQIENGGTQQVIEGDTATISCAASGHPEPVVSWLRNGVRLETGITGVRYHAEGPTLKVVDSRSSDSGIYVCSATNEAGQAQQAYTLEVLVSPKITTTSPELGTVPLGQPFSLKCGVKGYPEPEISWTVNEQPITSGADGYTIAEDGTLFSQAAKGKESNYRCTAKNDAGTDHVEYVVKTISAPVLKKDGSHVMNATETEPVIITCEIEGDSPIIHWYKNGVPVATTASVTFSEDKSALSLQSARLSDEGEYSCVAANSAGNVTQKIQLYVGVPPKITDKPRRVVVKEGESTELWCEAVGVPPPTIMWLNENRSLPHTATDENSDSRKSSALFKAITSNDSGVYTCRAENWAGTSYKDVDLVVTIPPAVFPEKSNTTVSERETVLLDCNATGNPEPVVSWVRAPSTEITASEKYQLLGTSLAIRNILSDDEGFYHCIAKSEAGSAIGSRRLVVIRPQDRAKAIWVECDEEGKPVKSSFVPGRGDVPDDNTGMLHWGDIRDRSLDGTNVSWKCLPGPRGPRDLGPPHFIHQPKDTDLLTGQSVTLTCSAEGPPVPDISWKHNGLPLDVPKAASGYSQLTVVMHDKSNAGNYTCVAQNSVGESLSTAVIDYAEPPADRYEDDEVPTTKAYPTRKIAVIDCLDRGKVQQSGMTWMHGDRPIDPATEPVVLLNNGSMVVLDVDSVTPETLDSYHCRMGKRKRKTRKHLMEVDDAPPKVAVPNPVQMADEGEEVVMDCLLAEGQPLTTDIKWMKGDQPLVQTDNVYILPNNSLYIEEIVTEDLGDYKCRAKNSLGTSFDDVFLKNTEDEGKVGILPGYVVDGKTGQLILQTLTTPPSLQRIAPNKSKKTARELIEELLNRNLAKHLPDMEQTPEIYEKTMDFKFSTGDRYEAEQKVNRTDPNHPIIGKFSGSLPFENDTHEAKLENVTTRVTEIAAGEFVAVGSADLVVGDEIVNIGTYEKLKFNMTDLKIQPGRSIRLEMEFLEGNRNATVQPHLEDDCGEGFEQNDNGYCSDIDECERNITICDKYENCENLDGTYECQPLCEKGFMPKLDDGVCVDIDECDDNPCQASEFCMNTDGSYICLDRNPCQPGFWYNSHSDMCEDINECEKEHPCSANLKCINQLGSFICLCPNGHPPRDGNCAAVKHRITKVQDAKHHKCGPGFHWDPIVNECTDVDECVHDWKCEWKCHNTIGGYECQCPEGYYLGEDNKCKDIDECENPNICAGTGGAELCFNNFGSYQCLSHPCPKDYHIVDNSECHHDCHDCHKPVIRLQMLPVIASVPINSALAKLTAYDKNSRIVADTIYTISEDQDEEKTKGRTTAGTYGIRTDHGQATILSAAPLKPNETTKLRVYANSETNDNSHYLLHVHVSKYNF</sequence>
<comment type="caution">
    <text evidence="9">Lacks conserved residue(s) required for the propagation of feature annotation.</text>
</comment>
<comment type="subcellular location">
    <subcellularLocation>
        <location evidence="1">Secreted</location>
    </subcellularLocation>
</comment>
<feature type="domain" description="Ig-like" evidence="11">
    <location>
        <begin position="55"/>
        <end position="142"/>
    </location>
</feature>
<keyword evidence="6" id="KW-1015">Disulfide bond</keyword>
<feature type="domain" description="Ig-like" evidence="11">
    <location>
        <begin position="1345"/>
        <end position="1431"/>
    </location>
</feature>
<dbReference type="FunFam" id="2.60.40.10:FF:000503">
    <property type="entry name" value="Hemicentin 1"/>
    <property type="match status" value="6"/>
</dbReference>
<dbReference type="InterPro" id="IPR003599">
    <property type="entry name" value="Ig_sub"/>
</dbReference>
<feature type="domain" description="EGF-like" evidence="10">
    <location>
        <begin position="2260"/>
        <end position="2299"/>
    </location>
</feature>
<keyword evidence="13" id="KW-1185">Reference proteome</keyword>
<dbReference type="SMART" id="SM00406">
    <property type="entry name" value="IGv"/>
    <property type="match status" value="7"/>
</dbReference>
<evidence type="ECO:0008006" key="14">
    <source>
        <dbReference type="Google" id="ProtNLM"/>
    </source>
</evidence>
<dbReference type="PANTHER" id="PTHR45080:SF8">
    <property type="entry name" value="IG-LIKE DOMAIN-CONTAINING PROTEIN"/>
    <property type="match status" value="1"/>
</dbReference>